<reference evidence="2 3" key="1">
    <citation type="submission" date="2019-01" db="EMBL/GenBank/DDBJ databases">
        <authorList>
            <consortium name="Pathogen Informatics"/>
        </authorList>
    </citation>
    <scope>NUCLEOTIDE SEQUENCE [LARGE SCALE GENOMIC DNA]</scope>
    <source>
        <strain evidence="2 3">NCTC10118</strain>
    </source>
</reference>
<feature type="signal peptide" evidence="1">
    <location>
        <begin position="1"/>
        <end position="20"/>
    </location>
</feature>
<dbReference type="SUPFAM" id="SSF50494">
    <property type="entry name" value="Trypsin-like serine proteases"/>
    <property type="match status" value="1"/>
</dbReference>
<dbReference type="Gene3D" id="2.40.10.10">
    <property type="entry name" value="Trypsin-like serine proteases"/>
    <property type="match status" value="2"/>
</dbReference>
<dbReference type="EMBL" id="LR214972">
    <property type="protein sequence ID" value="VEU62509.1"/>
    <property type="molecule type" value="Genomic_DNA"/>
</dbReference>
<keyword evidence="1" id="KW-0732">Signal</keyword>
<proteinExistence type="predicted"/>
<dbReference type="OrthoDB" id="400202at2"/>
<dbReference type="InterPro" id="IPR009003">
    <property type="entry name" value="Peptidase_S1_PA"/>
</dbReference>
<gene>
    <name evidence="2" type="ORF">NCTC10118_00038</name>
</gene>
<organism evidence="2 3">
    <name type="scientific">Mycoplasmopsis bovirhinis</name>
    <dbReference type="NCBI Taxonomy" id="29553"/>
    <lineage>
        <taxon>Bacteria</taxon>
        <taxon>Bacillati</taxon>
        <taxon>Mycoplasmatota</taxon>
        <taxon>Mycoplasmoidales</taxon>
        <taxon>Metamycoplasmataceae</taxon>
        <taxon>Mycoplasmopsis</taxon>
    </lineage>
</organism>
<evidence type="ECO:0000256" key="1">
    <source>
        <dbReference type="SAM" id="SignalP"/>
    </source>
</evidence>
<dbReference type="Proteomes" id="UP000289952">
    <property type="component" value="Chromosome"/>
</dbReference>
<dbReference type="InterPro" id="IPR043504">
    <property type="entry name" value="Peptidase_S1_PA_chymotrypsin"/>
</dbReference>
<sequence length="248" mass="28502">MEIFLCFFAASLFSITSAISYSSNIITASRINNVKKNVFNVNIYNNNQIKTTFTSTLIKEDADKLIFLTTSHSFKALNINESTVYNLSLKLIQFYNIKKEINLNSKITIIYDNKDEDIAIFTINKTYEFNNITTNKNLNFNSFENKITQTNFLYSLGFVTLLDDNFNQSSHNLFFYLKEKESEFLEPNLLFVKDIEYNSGSSGSPLIYKDNIIGIYLGKKINNSKLTPFFKLFSNTIVSALINSLTHK</sequence>
<evidence type="ECO:0000313" key="2">
    <source>
        <dbReference type="EMBL" id="VEU62509.1"/>
    </source>
</evidence>
<dbReference type="AlphaFoldDB" id="A0A449ACF1"/>
<keyword evidence="3" id="KW-1185">Reference proteome</keyword>
<feature type="chain" id="PRO_5019212278" description="Peptidase S7 domain-containing protein" evidence="1">
    <location>
        <begin position="21"/>
        <end position="248"/>
    </location>
</feature>
<name>A0A449ACF1_9BACT</name>
<dbReference type="RefSeq" id="WP_129620860.1">
    <property type="nucleotide sequence ID" value="NZ_LR214972.1"/>
</dbReference>
<accession>A0A449ACF1</accession>
<evidence type="ECO:0000313" key="3">
    <source>
        <dbReference type="Proteomes" id="UP000289952"/>
    </source>
</evidence>
<evidence type="ECO:0008006" key="4">
    <source>
        <dbReference type="Google" id="ProtNLM"/>
    </source>
</evidence>
<protein>
    <recommendedName>
        <fullName evidence="4">Peptidase S7 domain-containing protein</fullName>
    </recommendedName>
</protein>